<dbReference type="RefSeq" id="WP_114585883.1">
    <property type="nucleotide sequence ID" value="NZ_CP031148.1"/>
</dbReference>
<sequence>MRRRTCLCLCAGILSSGCLGQTDQPTTKISWIHLENNRDEARHVTVFIERNDEEVFRETYQLGTSVEQSTRRVDDPVKGTGHYTVYFDIGDQVVHLHPSEYADVTDPCVGIQYAVRDQETTKFELKPIGEC</sequence>
<dbReference type="EMBL" id="CP031148">
    <property type="protein sequence ID" value="AXG10124.1"/>
    <property type="molecule type" value="Genomic_DNA"/>
</dbReference>
<dbReference type="GeneID" id="37287278"/>
<dbReference type="OrthoDB" id="247952at2157"/>
<dbReference type="PROSITE" id="PS51257">
    <property type="entry name" value="PROKAR_LIPOPROTEIN"/>
    <property type="match status" value="1"/>
</dbReference>
<dbReference type="Proteomes" id="UP000253273">
    <property type="component" value="Chromosome"/>
</dbReference>
<proteinExistence type="predicted"/>
<reference evidence="2 3" key="1">
    <citation type="submission" date="2018-07" db="EMBL/GenBank/DDBJ databases">
        <title>Genome sequences of Haloplanus sp. CBA1112.</title>
        <authorList>
            <person name="Kim Y.B."/>
            <person name="Roh S.W."/>
        </authorList>
    </citation>
    <scope>NUCLEOTIDE SEQUENCE [LARGE SCALE GENOMIC DNA]</scope>
    <source>
        <strain evidence="2 3">CBA1112</strain>
    </source>
</reference>
<keyword evidence="4" id="KW-1185">Reference proteome</keyword>
<evidence type="ECO:0000313" key="3">
    <source>
        <dbReference type="Proteomes" id="UP000252985"/>
    </source>
</evidence>
<dbReference type="AlphaFoldDB" id="A0A345E3H5"/>
<dbReference type="KEGG" id="haq:DU484_09830"/>
<dbReference type="EMBL" id="CP031150">
    <property type="protein sequence ID" value="AXG06747.1"/>
    <property type="molecule type" value="Genomic_DNA"/>
</dbReference>
<accession>A0A345E3H5</accession>
<reference evidence="1 4" key="2">
    <citation type="submission" date="2018-07" db="EMBL/GenBank/DDBJ databases">
        <title>Genome sequences of Haloplanus sp. CBA1113.</title>
        <authorList>
            <person name="Kim Y.B."/>
            <person name="Roh S.W."/>
        </authorList>
    </citation>
    <scope>NUCLEOTIDE SEQUENCE [LARGE SCALE GENOMIC DNA]</scope>
    <source>
        <strain evidence="1 4">CBA1113</strain>
    </source>
</reference>
<dbReference type="Proteomes" id="UP000252985">
    <property type="component" value="Chromosome"/>
</dbReference>
<name>A0A345E3H5_9EURY</name>
<evidence type="ECO:0000313" key="4">
    <source>
        <dbReference type="Proteomes" id="UP000253273"/>
    </source>
</evidence>
<gene>
    <name evidence="2" type="ORF">DU484_09830</name>
    <name evidence="1" type="ORF">DU500_10080</name>
</gene>
<accession>A0A345ED52</accession>
<protein>
    <recommendedName>
        <fullName evidence="5">Lipoprotein</fullName>
    </recommendedName>
</protein>
<evidence type="ECO:0008006" key="5">
    <source>
        <dbReference type="Google" id="ProtNLM"/>
    </source>
</evidence>
<evidence type="ECO:0000313" key="1">
    <source>
        <dbReference type="EMBL" id="AXG06747.1"/>
    </source>
</evidence>
<organism evidence="1 4">
    <name type="scientific">Haloplanus rubicundus</name>
    <dbReference type="NCBI Taxonomy" id="1547898"/>
    <lineage>
        <taxon>Archaea</taxon>
        <taxon>Methanobacteriati</taxon>
        <taxon>Methanobacteriota</taxon>
        <taxon>Stenosarchaea group</taxon>
        <taxon>Halobacteria</taxon>
        <taxon>Halobacteriales</taxon>
        <taxon>Haloferacaceae</taxon>
        <taxon>Haloplanus</taxon>
    </lineage>
</organism>
<evidence type="ECO:0000313" key="2">
    <source>
        <dbReference type="EMBL" id="AXG10124.1"/>
    </source>
</evidence>
<dbReference type="KEGG" id="haj:DU500_10080"/>